<evidence type="ECO:0000313" key="1">
    <source>
        <dbReference type="Proteomes" id="UP000887579"/>
    </source>
</evidence>
<accession>A0AC34GXV5</accession>
<dbReference type="Proteomes" id="UP000887579">
    <property type="component" value="Unplaced"/>
</dbReference>
<protein>
    <submittedName>
        <fullName evidence="2">Uncharacterized protein</fullName>
    </submittedName>
</protein>
<evidence type="ECO:0000313" key="2">
    <source>
        <dbReference type="WBParaSite" id="ES5_v2.g9330.t1"/>
    </source>
</evidence>
<name>A0AC34GXV5_9BILA</name>
<sequence>MAMLSRGRKVIDQAFPGILIRPIHSKYSDTVIDNRQAVHSVNQRAGRVGKNGPGRVIHLLTKEEVSFIQRQPVDNSTRGNEYENAALFHVAEGCQINKLDEYI</sequence>
<dbReference type="WBParaSite" id="ES5_v2.g9330.t1">
    <property type="protein sequence ID" value="ES5_v2.g9330.t1"/>
    <property type="gene ID" value="ES5_v2.g9330"/>
</dbReference>
<proteinExistence type="predicted"/>
<organism evidence="1 2">
    <name type="scientific">Panagrolaimus sp. ES5</name>
    <dbReference type="NCBI Taxonomy" id="591445"/>
    <lineage>
        <taxon>Eukaryota</taxon>
        <taxon>Metazoa</taxon>
        <taxon>Ecdysozoa</taxon>
        <taxon>Nematoda</taxon>
        <taxon>Chromadorea</taxon>
        <taxon>Rhabditida</taxon>
        <taxon>Tylenchina</taxon>
        <taxon>Panagrolaimomorpha</taxon>
        <taxon>Panagrolaimoidea</taxon>
        <taxon>Panagrolaimidae</taxon>
        <taxon>Panagrolaimus</taxon>
    </lineage>
</organism>
<reference evidence="2" key="1">
    <citation type="submission" date="2022-11" db="UniProtKB">
        <authorList>
            <consortium name="WormBaseParasite"/>
        </authorList>
    </citation>
    <scope>IDENTIFICATION</scope>
</reference>